<dbReference type="AlphaFoldDB" id="A0A267GXK0"/>
<sequence>PLLTVVAETEANPTAVMTSPRSQSRGGILPHLRTTYDDSYQPTVRYAGGGGGGGNRLEDLEARLVQAESSLRSLLEKSVKMKSEIMENMTYTHGTWQEEKDARELLQDHIKTVTAVVKQMGKDIKHLEDEIKQRDQGITGQSTALKTLETHHVAGITDLRGRVARCDASIGKLAADLKQNGETVRMLSQSENEEHQRLKDRLAQMERSMAELHSFMERVGMENTMQVKASEETSSKNISQLDVKTRQVIAELTHQLENLSKHVNAEVEKLETRVYAYLDKHIAARDARMDKIEADHLDFEKSMFARLAALEEDHQKHKSTTARAHQELESKVQQFYDSFYRAQNSELVKLKRELREGFSTVHETVSSMRSVTEGKIKLLEESLRKDIAQIRKMVVLI</sequence>
<protein>
    <submittedName>
        <fullName evidence="3">Uncharacterized protein</fullName>
    </submittedName>
</protein>
<dbReference type="OrthoDB" id="10014002at2759"/>
<feature type="non-terminal residue" evidence="3">
    <location>
        <position position="1"/>
    </location>
</feature>
<comment type="caution">
    <text evidence="3">The sequence shown here is derived from an EMBL/GenBank/DDBJ whole genome shotgun (WGS) entry which is preliminary data.</text>
</comment>
<dbReference type="Gene3D" id="1.10.287.1490">
    <property type="match status" value="1"/>
</dbReference>
<organism evidence="3 4">
    <name type="scientific">Macrostomum lignano</name>
    <dbReference type="NCBI Taxonomy" id="282301"/>
    <lineage>
        <taxon>Eukaryota</taxon>
        <taxon>Metazoa</taxon>
        <taxon>Spiralia</taxon>
        <taxon>Lophotrochozoa</taxon>
        <taxon>Platyhelminthes</taxon>
        <taxon>Rhabditophora</taxon>
        <taxon>Macrostomorpha</taxon>
        <taxon>Macrostomida</taxon>
        <taxon>Macrostomidae</taxon>
        <taxon>Macrostomum</taxon>
    </lineage>
</organism>
<evidence type="ECO:0000256" key="2">
    <source>
        <dbReference type="ARBA" id="ARBA00046344"/>
    </source>
</evidence>
<reference evidence="3 4" key="1">
    <citation type="submission" date="2017-06" db="EMBL/GenBank/DDBJ databases">
        <title>A platform for efficient transgenesis in Macrostomum lignano, a flatworm model organism for stem cell research.</title>
        <authorList>
            <person name="Berezikov E."/>
        </authorList>
    </citation>
    <scope>NUCLEOTIDE SEQUENCE [LARGE SCALE GENOMIC DNA]</scope>
    <source>
        <strain evidence="3">DV1</strain>
        <tissue evidence="3">Whole organism</tissue>
    </source>
</reference>
<accession>A0A267GXK0</accession>
<proteinExistence type="inferred from homology"/>
<name>A0A267GXK0_9PLAT</name>
<evidence type="ECO:0000256" key="1">
    <source>
        <dbReference type="ARBA" id="ARBA00023054"/>
    </source>
</evidence>
<dbReference type="PANTHER" id="PTHR22420:SF4">
    <property type="entry name" value="PROTEIN FAM81A"/>
    <property type="match status" value="1"/>
</dbReference>
<dbReference type="Proteomes" id="UP000215902">
    <property type="component" value="Unassembled WGS sequence"/>
</dbReference>
<evidence type="ECO:0000313" key="3">
    <source>
        <dbReference type="EMBL" id="PAA90032.1"/>
    </source>
</evidence>
<dbReference type="EMBL" id="NIVC01000128">
    <property type="protein sequence ID" value="PAA90032.1"/>
    <property type="molecule type" value="Genomic_DNA"/>
</dbReference>
<gene>
    <name evidence="3" type="ORF">BOX15_Mlig013284g2</name>
</gene>
<keyword evidence="1" id="KW-0175">Coiled coil</keyword>
<comment type="similarity">
    <text evidence="2">Belongs to the FAM81 family.</text>
</comment>
<evidence type="ECO:0000313" key="4">
    <source>
        <dbReference type="Proteomes" id="UP000215902"/>
    </source>
</evidence>
<dbReference type="InterPro" id="IPR029619">
    <property type="entry name" value="FAM81"/>
</dbReference>
<keyword evidence="4" id="KW-1185">Reference proteome</keyword>
<dbReference type="PANTHER" id="PTHR22420">
    <property type="entry name" value="PROTEIN FAM81A"/>
    <property type="match status" value="1"/>
</dbReference>